<dbReference type="GO" id="GO:0005524">
    <property type="term" value="F:ATP binding"/>
    <property type="evidence" value="ECO:0007669"/>
    <property type="project" value="UniProtKB-KW"/>
</dbReference>
<organism evidence="6 7">
    <name type="scientific">Myxococcus stipitatus (strain DSM 14675 / JCM 12634 / Mx s8)</name>
    <dbReference type="NCBI Taxonomy" id="1278073"/>
    <lineage>
        <taxon>Bacteria</taxon>
        <taxon>Pseudomonadati</taxon>
        <taxon>Myxococcota</taxon>
        <taxon>Myxococcia</taxon>
        <taxon>Myxococcales</taxon>
        <taxon>Cystobacterineae</taxon>
        <taxon>Myxococcaceae</taxon>
        <taxon>Myxococcus</taxon>
    </lineage>
</organism>
<dbReference type="GO" id="GO:0008233">
    <property type="term" value="F:peptidase activity"/>
    <property type="evidence" value="ECO:0007669"/>
    <property type="project" value="UniProtKB-KW"/>
</dbReference>
<evidence type="ECO:0000313" key="6">
    <source>
        <dbReference type="EMBL" id="AGC44466.1"/>
    </source>
</evidence>
<dbReference type="PRINTS" id="PR00819">
    <property type="entry name" value="CBXCFQXSUPER"/>
</dbReference>
<keyword evidence="2 6" id="KW-0067">ATP-binding</keyword>
<keyword evidence="6" id="KW-0378">Hydrolase</keyword>
<dbReference type="GO" id="GO:0016887">
    <property type="term" value="F:ATP hydrolysis activity"/>
    <property type="evidence" value="ECO:0007669"/>
    <property type="project" value="InterPro"/>
</dbReference>
<evidence type="ECO:0000256" key="3">
    <source>
        <dbReference type="ARBA" id="ARBA00023186"/>
    </source>
</evidence>
<dbReference type="AlphaFoldDB" id="L7U6I7"/>
<evidence type="ECO:0000259" key="5">
    <source>
        <dbReference type="SMART" id="SM01086"/>
    </source>
</evidence>
<evidence type="ECO:0000259" key="4">
    <source>
        <dbReference type="SMART" id="SM00382"/>
    </source>
</evidence>
<sequence length="355" mass="39728">MEPSARREEAPLTPREIYERLDRYVIGQDAAKRAVAIAAHNHLKRVQARRVRRQSLIKKSNILLIGPTGSGKTHIARNLADILHVPFTTVDATEYTEAGYYGKDVEVMISDLLLKANHSVEDTQRGIIFVDEVDKIARRSQGARNGAGSRDIGGEGVQQGLLKLLEGREVYVPLNVTQAWNKSDFVQVDTRDILFICAGTFSDLHDAGDESSRPLGFGADAAARLRRRISTRQLVEFGMLAEFLGRLPVVVQLELLGEPELMRVLTEPPDSIVREFHELLAMDDLELDFDDAALREVVHYSVSRGLGARGLRSILEHVMADVMFEAPEHRKRHLRVDADYVRARLKGLDAVQLNV</sequence>
<accession>L7U6I7</accession>
<dbReference type="HOGENOM" id="CLU_014218_8_2_7"/>
<protein>
    <submittedName>
        <fullName evidence="6">ATP-dependent protease ATP-binding subunit ClpX</fullName>
    </submittedName>
</protein>
<dbReference type="Gene3D" id="3.40.50.300">
    <property type="entry name" value="P-loop containing nucleotide triphosphate hydrolases"/>
    <property type="match status" value="1"/>
</dbReference>
<dbReference type="Gene3D" id="1.10.8.60">
    <property type="match status" value="1"/>
</dbReference>
<dbReference type="InterPro" id="IPR003959">
    <property type="entry name" value="ATPase_AAA_core"/>
</dbReference>
<evidence type="ECO:0000313" key="7">
    <source>
        <dbReference type="Proteomes" id="UP000011131"/>
    </source>
</evidence>
<gene>
    <name evidence="6" type="ordered locus">MYSTI_03152</name>
</gene>
<dbReference type="SMART" id="SM01086">
    <property type="entry name" value="ClpB_D2-small"/>
    <property type="match status" value="1"/>
</dbReference>
<dbReference type="PATRIC" id="fig|1278073.3.peg.3210"/>
<dbReference type="SUPFAM" id="SSF52540">
    <property type="entry name" value="P-loop containing nucleoside triphosphate hydrolases"/>
    <property type="match status" value="1"/>
</dbReference>
<keyword evidence="7" id="KW-1185">Reference proteome</keyword>
<keyword evidence="1" id="KW-0547">Nucleotide-binding</keyword>
<dbReference type="InterPro" id="IPR003593">
    <property type="entry name" value="AAA+_ATPase"/>
</dbReference>
<dbReference type="SMART" id="SM00382">
    <property type="entry name" value="AAA"/>
    <property type="match status" value="1"/>
</dbReference>
<dbReference type="EMBL" id="CP004025">
    <property type="protein sequence ID" value="AGC44466.1"/>
    <property type="molecule type" value="Genomic_DNA"/>
</dbReference>
<name>L7U6I7_MYXSD</name>
<dbReference type="NCBIfam" id="NF003745">
    <property type="entry name" value="PRK05342.1"/>
    <property type="match status" value="1"/>
</dbReference>
<keyword evidence="3" id="KW-0143">Chaperone</keyword>
<dbReference type="InterPro" id="IPR050052">
    <property type="entry name" value="ATP-dep_Clp_protease_ClpX"/>
</dbReference>
<dbReference type="Pfam" id="PF07724">
    <property type="entry name" value="AAA_2"/>
    <property type="match status" value="1"/>
</dbReference>
<feature type="domain" description="AAA+ ATPase" evidence="4">
    <location>
        <begin position="58"/>
        <end position="235"/>
    </location>
</feature>
<evidence type="ECO:0000256" key="1">
    <source>
        <dbReference type="ARBA" id="ARBA00022741"/>
    </source>
</evidence>
<dbReference type="eggNOG" id="COG1219">
    <property type="taxonomic scope" value="Bacteria"/>
</dbReference>
<dbReference type="KEGG" id="msd:MYSTI_03152"/>
<reference evidence="6 7" key="1">
    <citation type="journal article" date="2013" name="Genome Announc.">
        <title>Complete genome sequence of Myxococcus stipitatus strain DSM 14675, a fruiting myxobacterium.</title>
        <authorList>
            <person name="Huntley S."/>
            <person name="Kneip S."/>
            <person name="Treuner-Lange A."/>
            <person name="Sogaard-Andersen L."/>
        </authorList>
    </citation>
    <scope>NUCLEOTIDE SEQUENCE [LARGE SCALE GENOMIC DNA]</scope>
    <source>
        <strain evidence="7">DSM 14675 / JCM 12634 / Mx s8</strain>
    </source>
</reference>
<evidence type="ECO:0000256" key="2">
    <source>
        <dbReference type="ARBA" id="ARBA00022840"/>
    </source>
</evidence>
<dbReference type="InterPro" id="IPR019489">
    <property type="entry name" value="Clp_ATPase_C"/>
</dbReference>
<dbReference type="PANTHER" id="PTHR48102">
    <property type="entry name" value="ATP-DEPENDENT CLP PROTEASE ATP-BINDING SUBUNIT CLPX-LIKE, MITOCHONDRIAL-RELATED"/>
    <property type="match status" value="1"/>
</dbReference>
<feature type="domain" description="Clp ATPase C-terminal" evidence="5">
    <location>
        <begin position="256"/>
        <end position="345"/>
    </location>
</feature>
<dbReference type="STRING" id="1278073.MYSTI_03152"/>
<dbReference type="InterPro" id="IPR000641">
    <property type="entry name" value="CbxX/CfxQ"/>
</dbReference>
<dbReference type="Proteomes" id="UP000011131">
    <property type="component" value="Chromosome"/>
</dbReference>
<dbReference type="PANTHER" id="PTHR48102:SF7">
    <property type="entry name" value="ATP-DEPENDENT CLP PROTEASE ATP-BINDING SUBUNIT CLPX-LIKE, MITOCHONDRIAL"/>
    <property type="match status" value="1"/>
</dbReference>
<dbReference type="InterPro" id="IPR027417">
    <property type="entry name" value="P-loop_NTPase"/>
</dbReference>
<dbReference type="OrthoDB" id="9804062at2"/>
<dbReference type="RefSeq" id="WP_015348727.1">
    <property type="nucleotide sequence ID" value="NC_020126.1"/>
</dbReference>
<dbReference type="Pfam" id="PF10431">
    <property type="entry name" value="ClpB_D2-small"/>
    <property type="match status" value="1"/>
</dbReference>
<proteinExistence type="predicted"/>
<keyword evidence="6" id="KW-0645">Protease</keyword>
<dbReference type="GO" id="GO:0051603">
    <property type="term" value="P:proteolysis involved in protein catabolic process"/>
    <property type="evidence" value="ECO:0007669"/>
    <property type="project" value="TreeGrafter"/>
</dbReference>